<protein>
    <recommendedName>
        <fullName evidence="1">Cyclic nucleotide-binding domain-containing protein</fullName>
    </recommendedName>
</protein>
<dbReference type="InterPro" id="IPR050397">
    <property type="entry name" value="Env_Response_Regulators"/>
</dbReference>
<dbReference type="PANTHER" id="PTHR24567">
    <property type="entry name" value="CRP FAMILY TRANSCRIPTIONAL REGULATORY PROTEIN"/>
    <property type="match status" value="1"/>
</dbReference>
<feature type="domain" description="Cyclic nucleotide-binding" evidence="1">
    <location>
        <begin position="7"/>
        <end position="127"/>
    </location>
</feature>
<dbReference type="PANTHER" id="PTHR24567:SF68">
    <property type="entry name" value="DNA-BINDING TRANSCRIPTIONAL DUAL REGULATOR CRP"/>
    <property type="match status" value="1"/>
</dbReference>
<evidence type="ECO:0000313" key="2">
    <source>
        <dbReference type="EMBL" id="RXJ74054.1"/>
    </source>
</evidence>
<dbReference type="InterPro" id="IPR018490">
    <property type="entry name" value="cNMP-bd_dom_sf"/>
</dbReference>
<dbReference type="SUPFAM" id="SSF51206">
    <property type="entry name" value="cAMP-binding domain-like"/>
    <property type="match status" value="1"/>
</dbReference>
<dbReference type="PROSITE" id="PS50042">
    <property type="entry name" value="CNMP_BINDING_3"/>
    <property type="match status" value="1"/>
</dbReference>
<dbReference type="OrthoDB" id="9777588at2"/>
<gene>
    <name evidence="2" type="ORF">CS022_05275</name>
</gene>
<proteinExistence type="predicted"/>
<comment type="caution">
    <text evidence="2">The sequence shown here is derived from an EMBL/GenBank/DDBJ whole genome shotgun (WGS) entry which is preliminary data.</text>
</comment>
<dbReference type="GO" id="GO:0005829">
    <property type="term" value="C:cytosol"/>
    <property type="evidence" value="ECO:0007669"/>
    <property type="project" value="TreeGrafter"/>
</dbReference>
<dbReference type="Pfam" id="PF00027">
    <property type="entry name" value="cNMP_binding"/>
    <property type="match status" value="1"/>
</dbReference>
<dbReference type="CDD" id="cd00038">
    <property type="entry name" value="CAP_ED"/>
    <property type="match status" value="1"/>
</dbReference>
<dbReference type="InterPro" id="IPR000595">
    <property type="entry name" value="cNMP-bd_dom"/>
</dbReference>
<dbReference type="SMART" id="SM00100">
    <property type="entry name" value="cNMP"/>
    <property type="match status" value="1"/>
</dbReference>
<sequence length="188" mass="21942">MIEQSDFFKYASVESKEAFLHHSKKRTISEGDVLFRERQKAEHVFYVVSGAVSFTFHDEEGKSFIIGIAAANTFIGELEAFNEGPRISQAVALQESEVLAIRKEQFIEIFGKDTSALLYFVRYYAKELQFLMRFSLVMDVDKRSLSHWFIWQIASEKTHQTVFVLTLPFHKKHSQQWWVSQGKELTDF</sequence>
<evidence type="ECO:0000313" key="3">
    <source>
        <dbReference type="Proteomes" id="UP000290287"/>
    </source>
</evidence>
<accession>A0A4Q0YV23</accession>
<name>A0A4Q0YV23_9GAMM</name>
<dbReference type="Proteomes" id="UP000290287">
    <property type="component" value="Unassembled WGS sequence"/>
</dbReference>
<evidence type="ECO:0000259" key="1">
    <source>
        <dbReference type="PROSITE" id="PS50042"/>
    </source>
</evidence>
<dbReference type="Gene3D" id="2.60.120.10">
    <property type="entry name" value="Jelly Rolls"/>
    <property type="match status" value="1"/>
</dbReference>
<reference evidence="2 3" key="1">
    <citation type="submission" date="2017-10" db="EMBL/GenBank/DDBJ databases">
        <title>Nyctiphanis sp. nov., isolated from the stomach of the euphausiid Nyctiphanes simplex (Hansen, 1911) in the Gulf of California.</title>
        <authorList>
            <person name="Gomez-Gil B."/>
            <person name="Aguilar-Mendez M."/>
            <person name="Lopez-Cortes A."/>
            <person name="Gomez-Gutierrez J."/>
            <person name="Roque A."/>
            <person name="Lang E."/>
            <person name="Gonzalez-Castillo A."/>
        </authorList>
    </citation>
    <scope>NUCLEOTIDE SEQUENCE [LARGE SCALE GENOMIC DNA]</scope>
    <source>
        <strain evidence="2 3">CAIM 600</strain>
    </source>
</reference>
<dbReference type="GO" id="GO:0003700">
    <property type="term" value="F:DNA-binding transcription factor activity"/>
    <property type="evidence" value="ECO:0007669"/>
    <property type="project" value="TreeGrafter"/>
</dbReference>
<dbReference type="InterPro" id="IPR014710">
    <property type="entry name" value="RmlC-like_jellyroll"/>
</dbReference>
<organism evidence="2 3">
    <name type="scientific">Veronia nyctiphanis</name>
    <dbReference type="NCBI Taxonomy" id="1278244"/>
    <lineage>
        <taxon>Bacteria</taxon>
        <taxon>Pseudomonadati</taxon>
        <taxon>Pseudomonadota</taxon>
        <taxon>Gammaproteobacteria</taxon>
        <taxon>Vibrionales</taxon>
        <taxon>Vibrionaceae</taxon>
        <taxon>Veronia</taxon>
    </lineage>
</organism>
<dbReference type="RefSeq" id="WP_129121411.1">
    <property type="nucleotide sequence ID" value="NZ_PEIB01000004.1"/>
</dbReference>
<keyword evidence="3" id="KW-1185">Reference proteome</keyword>
<dbReference type="EMBL" id="PEIB01000004">
    <property type="protein sequence ID" value="RXJ74054.1"/>
    <property type="molecule type" value="Genomic_DNA"/>
</dbReference>
<dbReference type="AlphaFoldDB" id="A0A4Q0YV23"/>